<name>A0A0F9ZXX1_9BACT</name>
<dbReference type="SUPFAM" id="SSF51735">
    <property type="entry name" value="NAD(P)-binding Rossmann-fold domains"/>
    <property type="match status" value="1"/>
</dbReference>
<accession>A0A0F9ZXX1</accession>
<dbReference type="Gene3D" id="3.90.25.10">
    <property type="entry name" value="UDP-galactose 4-epimerase, domain 1"/>
    <property type="match status" value="1"/>
</dbReference>
<dbReference type="InterPro" id="IPR036291">
    <property type="entry name" value="NAD(P)-bd_dom_sf"/>
</dbReference>
<dbReference type="Proteomes" id="UP000034302">
    <property type="component" value="Unassembled WGS sequence"/>
</dbReference>
<dbReference type="InterPro" id="IPR029903">
    <property type="entry name" value="RmlD-like-bd"/>
</dbReference>
<dbReference type="AlphaFoldDB" id="A0A0F9ZXX1"/>
<dbReference type="Pfam" id="PF04321">
    <property type="entry name" value="RmlD_sub_bind"/>
    <property type="match status" value="1"/>
</dbReference>
<protein>
    <recommendedName>
        <fullName evidence="1">RmlD-like substrate binding domain-containing protein</fullName>
    </recommendedName>
</protein>
<comment type="caution">
    <text evidence="2">The sequence shown here is derived from an EMBL/GenBank/DDBJ whole genome shotgun (WGS) entry which is preliminary data.</text>
</comment>
<dbReference type="EMBL" id="LBOV01000011">
    <property type="protein sequence ID" value="KKP43816.1"/>
    <property type="molecule type" value="Genomic_DNA"/>
</dbReference>
<sequence length="84" mass="9697">MYLALEEKIGPGIYHVCSKDSLSRYEFAKEILSMQDIKTPIKECKLEDFPRKAVVPHTSILLNTKLDEARTSAEMLEEYFSDKI</sequence>
<reference evidence="2 3" key="1">
    <citation type="journal article" date="2015" name="Nature">
        <title>rRNA introns, odd ribosomes, and small enigmatic genomes across a large radiation of phyla.</title>
        <authorList>
            <person name="Brown C.T."/>
            <person name="Hug L.A."/>
            <person name="Thomas B.C."/>
            <person name="Sharon I."/>
            <person name="Castelle C.J."/>
            <person name="Singh A."/>
            <person name="Wilkins M.J."/>
            <person name="Williams K.H."/>
            <person name="Banfield J.F."/>
        </authorList>
    </citation>
    <scope>NUCLEOTIDE SEQUENCE [LARGE SCALE GENOMIC DNA]</scope>
</reference>
<evidence type="ECO:0000259" key="1">
    <source>
        <dbReference type="Pfam" id="PF04321"/>
    </source>
</evidence>
<proteinExistence type="predicted"/>
<organism evidence="2 3">
    <name type="scientific">candidate division WS6 bacterium GW2011_GWC1_33_20</name>
    <dbReference type="NCBI Taxonomy" id="1619089"/>
    <lineage>
        <taxon>Bacteria</taxon>
        <taxon>Candidatus Dojkabacteria</taxon>
    </lineage>
</organism>
<feature type="domain" description="RmlD-like substrate binding" evidence="1">
    <location>
        <begin position="10"/>
        <end position="69"/>
    </location>
</feature>
<gene>
    <name evidence="2" type="ORF">UR34_C0011G0070</name>
</gene>
<evidence type="ECO:0000313" key="3">
    <source>
        <dbReference type="Proteomes" id="UP000034302"/>
    </source>
</evidence>
<evidence type="ECO:0000313" key="2">
    <source>
        <dbReference type="EMBL" id="KKP43816.1"/>
    </source>
</evidence>